<evidence type="ECO:0000256" key="2">
    <source>
        <dbReference type="ARBA" id="ARBA00023128"/>
    </source>
</evidence>
<gene>
    <name evidence="4" type="ORF">FRV6_05683</name>
</gene>
<feature type="domain" description="Reverse transcriptase" evidence="3">
    <location>
        <begin position="1"/>
        <end position="218"/>
    </location>
</feature>
<organism evidence="4 5">
    <name type="scientific">Fusarium oxysporum</name>
    <name type="common">Fusarium vascular wilt</name>
    <dbReference type="NCBI Taxonomy" id="5507"/>
    <lineage>
        <taxon>Eukaryota</taxon>
        <taxon>Fungi</taxon>
        <taxon>Dikarya</taxon>
        <taxon>Ascomycota</taxon>
        <taxon>Pezizomycotina</taxon>
        <taxon>Sordariomycetes</taxon>
        <taxon>Hypocreomycetidae</taxon>
        <taxon>Hypocreales</taxon>
        <taxon>Nectriaceae</taxon>
        <taxon>Fusarium</taxon>
        <taxon>Fusarium oxysporum species complex</taxon>
    </lineage>
</organism>
<protein>
    <recommendedName>
        <fullName evidence="3">Reverse transcriptase domain-containing protein</fullName>
    </recommendedName>
</protein>
<dbReference type="InterPro" id="IPR000477">
    <property type="entry name" value="RT_dom"/>
</dbReference>
<reference evidence="5" key="1">
    <citation type="submission" date="2016-09" db="EMBL/GenBank/DDBJ databases">
        <authorList>
            <person name="Guldener U."/>
        </authorList>
    </citation>
    <scope>NUCLEOTIDE SEQUENCE [LARGE SCALE GENOMIC DNA]</scope>
    <source>
        <strain evidence="5">V64-1</strain>
    </source>
</reference>
<dbReference type="EMBL" id="FMJY01000003">
    <property type="protein sequence ID" value="SCO81470.1"/>
    <property type="molecule type" value="Genomic_DNA"/>
</dbReference>
<accession>A0A2H3TEM6</accession>
<comment type="subcellular location">
    <subcellularLocation>
        <location evidence="1">Mitochondrion</location>
    </subcellularLocation>
</comment>
<keyword evidence="2" id="KW-0496">Mitochondrion</keyword>
<dbReference type="Pfam" id="PF00078">
    <property type="entry name" value="RVT_1"/>
    <property type="match status" value="1"/>
</dbReference>
<dbReference type="PANTHER" id="PTHR19446">
    <property type="entry name" value="REVERSE TRANSCRIPTASES"/>
    <property type="match status" value="1"/>
</dbReference>
<dbReference type="AlphaFoldDB" id="A0A2H3TEM6"/>
<dbReference type="Proteomes" id="UP000219369">
    <property type="component" value="Unassembled WGS sequence"/>
</dbReference>
<dbReference type="OrthoDB" id="4842715at2759"/>
<dbReference type="VEuPathDB" id="FungiDB:HZS61_004883"/>
<dbReference type="SUPFAM" id="SSF56672">
    <property type="entry name" value="DNA/RNA polymerases"/>
    <property type="match status" value="1"/>
</dbReference>
<evidence type="ECO:0000313" key="4">
    <source>
        <dbReference type="EMBL" id="SCO81470.1"/>
    </source>
</evidence>
<proteinExistence type="predicted"/>
<evidence type="ECO:0000313" key="5">
    <source>
        <dbReference type="Proteomes" id="UP000219369"/>
    </source>
</evidence>
<dbReference type="GO" id="GO:0005739">
    <property type="term" value="C:mitochondrion"/>
    <property type="evidence" value="ECO:0007669"/>
    <property type="project" value="UniProtKB-SubCell"/>
</dbReference>
<evidence type="ECO:0000256" key="1">
    <source>
        <dbReference type="ARBA" id="ARBA00004173"/>
    </source>
</evidence>
<dbReference type="InterPro" id="IPR043502">
    <property type="entry name" value="DNA/RNA_pol_sf"/>
</dbReference>
<evidence type="ECO:0000259" key="3">
    <source>
        <dbReference type="PROSITE" id="PS50878"/>
    </source>
</evidence>
<name>A0A2H3TEM6_FUSOX</name>
<dbReference type="PROSITE" id="PS50878">
    <property type="entry name" value="RT_POL"/>
    <property type="match status" value="1"/>
</dbReference>
<sequence>MLLKTGKEAVKPESYRPISLLSTVGKLYERILADMMLDVLKENPHLLPATQFGNKIITEALQYLFRIIYSTWCSRSNDVVTILDLDMSSAYDNVYLHKLLQTLYDEGFPKWFVDIIGCVLSLRDATLRLPSIISERFGLGNGSPQGSPLSIVLFYFFVSPLVERTFPPRRIYVDGRKETIHLYQFSCVDDIYFIAVSGIYEINYRGLEILHEQVTHRR</sequence>